<reference evidence="1 2" key="1">
    <citation type="submission" date="2020-08" db="EMBL/GenBank/DDBJ databases">
        <title>Genome sequence of Sphingomonas daechungensis KACC 18115T.</title>
        <authorList>
            <person name="Hyun D.-W."/>
            <person name="Bae J.-W."/>
        </authorList>
    </citation>
    <scope>NUCLEOTIDE SEQUENCE [LARGE SCALE GENOMIC DNA]</scope>
    <source>
        <strain evidence="1 2">KACC 18115</strain>
    </source>
</reference>
<dbReference type="PANTHER" id="PTHR45588:SF1">
    <property type="entry name" value="WW DOMAIN-CONTAINING PROTEIN"/>
    <property type="match status" value="1"/>
</dbReference>
<dbReference type="InterPro" id="IPR011990">
    <property type="entry name" value="TPR-like_helical_dom_sf"/>
</dbReference>
<protein>
    <recommendedName>
        <fullName evidence="3">Tetratricopeptide repeat protein</fullName>
    </recommendedName>
</protein>
<organism evidence="1 2">
    <name type="scientific">Sphingomonas daechungensis</name>
    <dbReference type="NCBI Taxonomy" id="1176646"/>
    <lineage>
        <taxon>Bacteria</taxon>
        <taxon>Pseudomonadati</taxon>
        <taxon>Pseudomonadota</taxon>
        <taxon>Alphaproteobacteria</taxon>
        <taxon>Sphingomonadales</taxon>
        <taxon>Sphingomonadaceae</taxon>
        <taxon>Sphingomonas</taxon>
    </lineage>
</organism>
<dbReference type="EMBL" id="CP060780">
    <property type="protein sequence ID" value="QNP43369.1"/>
    <property type="molecule type" value="Genomic_DNA"/>
</dbReference>
<name>A0ABX6T0K2_9SPHN</name>
<dbReference type="PANTHER" id="PTHR45588">
    <property type="entry name" value="TPR DOMAIN-CONTAINING PROTEIN"/>
    <property type="match status" value="1"/>
</dbReference>
<evidence type="ECO:0008006" key="3">
    <source>
        <dbReference type="Google" id="ProtNLM"/>
    </source>
</evidence>
<evidence type="ECO:0000313" key="1">
    <source>
        <dbReference type="EMBL" id="QNP43369.1"/>
    </source>
</evidence>
<proteinExistence type="predicted"/>
<keyword evidence="2" id="KW-1185">Reference proteome</keyword>
<dbReference type="Proteomes" id="UP000516134">
    <property type="component" value="Chromosome"/>
</dbReference>
<evidence type="ECO:0000313" key="2">
    <source>
        <dbReference type="Proteomes" id="UP000516134"/>
    </source>
</evidence>
<sequence length="481" mass="51733">MKMKNEGNAAAQAPFLRGLALLHNFEYSSAEEAFRAAQAADPDFVLAYWGEAMTYNHPLWAEQDAAAARAVLTRLGPTPAARKAKARSPREAQWLDAVEALYGNGSKYERDFAYADRMKVVFDADPNDIDARSFYALSIMGTAHNGRDIGLYMQAAALLEEAFPAHPDHPGVVHYLIHTYDDPAHAPLGERAASRYALVAPDAGHAQHMVSHIYLALGRWPQVELANRQAMAVVNGQRAAQGKPATSCGHYNEWLAYALDQQGKDSQTLVDACKAEALGDQSSVADKSVLGGSRNLITNWAQIATRHGVDTGRWPATALPVGDKLAVARFTLAYADLLAARRSPARAETALGKMKAQRESIAAAIKTEWPDDDESLPWFDRAIAQGEAAVALSRGEREKGLRLLREAAAAESRLPVPFGPPVLAKPSAEMLGEELLADGRKAEAAAAFSRALEAAPNRRLSVQGLATASANDALASGEVTH</sequence>
<accession>A0ABX6T0K2</accession>
<dbReference type="SUPFAM" id="SSF48452">
    <property type="entry name" value="TPR-like"/>
    <property type="match status" value="1"/>
</dbReference>
<dbReference type="RefSeq" id="WP_187714799.1">
    <property type="nucleotide sequence ID" value="NZ_CP060780.1"/>
</dbReference>
<dbReference type="Gene3D" id="1.25.40.10">
    <property type="entry name" value="Tetratricopeptide repeat domain"/>
    <property type="match status" value="1"/>
</dbReference>
<gene>
    <name evidence="1" type="ORF">H9L15_00390</name>
</gene>